<comment type="similarity">
    <text evidence="1 6 7">Belongs to the TRAFAC class TrmE-Era-EngA-EngB-Septin-like GTPase superfamily. TrmE GTPase family.</text>
</comment>
<comment type="function">
    <text evidence="6">Exhibits a very high intrinsic GTPase hydrolysis rate. Involved in the addition of a carboxymethylaminomethyl (cmnm) group at the wobble position (U34) of certain tRNAs, forming tRNA-cmnm(5)s(2)U34.</text>
</comment>
<dbReference type="CDD" id="cd14858">
    <property type="entry name" value="TrmE_N"/>
    <property type="match status" value="1"/>
</dbReference>
<dbReference type="InterPro" id="IPR027417">
    <property type="entry name" value="P-loop_NTPase"/>
</dbReference>
<keyword evidence="6" id="KW-0479">Metal-binding</keyword>
<evidence type="ECO:0000259" key="8">
    <source>
        <dbReference type="PROSITE" id="PS51709"/>
    </source>
</evidence>
<dbReference type="Pfam" id="PF12631">
    <property type="entry name" value="MnmE_helical"/>
    <property type="match status" value="1"/>
</dbReference>
<dbReference type="Gene3D" id="3.40.50.300">
    <property type="entry name" value="P-loop containing nucleotide triphosphate hydrolases"/>
    <property type="match status" value="1"/>
</dbReference>
<dbReference type="InterPro" id="IPR018948">
    <property type="entry name" value="GTP-bd_TrmE_N"/>
</dbReference>
<evidence type="ECO:0000256" key="3">
    <source>
        <dbReference type="ARBA" id="ARBA00022741"/>
    </source>
</evidence>
<evidence type="ECO:0000256" key="7">
    <source>
        <dbReference type="RuleBase" id="RU003313"/>
    </source>
</evidence>
<dbReference type="Proteomes" id="UP001338137">
    <property type="component" value="Unassembled WGS sequence"/>
</dbReference>
<feature type="binding site" evidence="6">
    <location>
        <position position="251"/>
    </location>
    <ligand>
        <name>K(+)</name>
        <dbReference type="ChEBI" id="CHEBI:29103"/>
    </ligand>
</feature>
<keyword evidence="10" id="KW-1185">Reference proteome</keyword>
<dbReference type="PROSITE" id="PS51709">
    <property type="entry name" value="G_TRME"/>
    <property type="match status" value="1"/>
</dbReference>
<feature type="binding site" evidence="6">
    <location>
        <begin position="274"/>
        <end position="277"/>
    </location>
    <ligand>
        <name>GTP</name>
        <dbReference type="ChEBI" id="CHEBI:37565"/>
    </ligand>
</feature>
<dbReference type="Pfam" id="PF10396">
    <property type="entry name" value="TrmE_N"/>
    <property type="match status" value="1"/>
</dbReference>
<dbReference type="PANTHER" id="PTHR42714">
    <property type="entry name" value="TRNA MODIFICATION GTPASE GTPBP3"/>
    <property type="match status" value="1"/>
</dbReference>
<dbReference type="InterPro" id="IPR025867">
    <property type="entry name" value="MnmE_helical"/>
</dbReference>
<dbReference type="Pfam" id="PF01926">
    <property type="entry name" value="MMR_HSR1"/>
    <property type="match status" value="1"/>
</dbReference>
<keyword evidence="6" id="KW-0460">Magnesium</keyword>
<dbReference type="InterPro" id="IPR031168">
    <property type="entry name" value="G_TrmE"/>
</dbReference>
<dbReference type="InterPro" id="IPR004520">
    <property type="entry name" value="GTPase_MnmE"/>
</dbReference>
<reference evidence="9 10" key="1">
    <citation type="submission" date="2023-03" db="EMBL/GenBank/DDBJ databases">
        <title>Bacillus Genome Sequencing.</title>
        <authorList>
            <person name="Dunlap C."/>
        </authorList>
    </citation>
    <scope>NUCLEOTIDE SEQUENCE [LARGE SCALE GENOMIC DNA]</scope>
    <source>
        <strain evidence="9 10">BD-533</strain>
    </source>
</reference>
<dbReference type="InterPro" id="IPR006073">
    <property type="entry name" value="GTP-bd"/>
</dbReference>
<gene>
    <name evidence="6 9" type="primary">mnmE</name>
    <name evidence="6" type="synonym">trmE</name>
    <name evidence="9" type="ORF">P4I72_06700</name>
</gene>
<feature type="binding site" evidence="6">
    <location>
        <position position="22"/>
    </location>
    <ligand>
        <name>(6S)-5-formyl-5,6,7,8-tetrahydrofolate</name>
        <dbReference type="ChEBI" id="CHEBI:57457"/>
    </ligand>
</feature>
<feature type="binding site" evidence="6">
    <location>
        <begin position="230"/>
        <end position="235"/>
    </location>
    <ligand>
        <name>GTP</name>
        <dbReference type="ChEBI" id="CHEBI:37565"/>
    </ligand>
</feature>
<evidence type="ECO:0000256" key="1">
    <source>
        <dbReference type="ARBA" id="ARBA00011043"/>
    </source>
</evidence>
<dbReference type="RefSeq" id="WP_326071201.1">
    <property type="nucleotide sequence ID" value="NZ_JARLKY010000012.1"/>
</dbReference>
<dbReference type="PANTHER" id="PTHR42714:SF2">
    <property type="entry name" value="TRNA MODIFICATION GTPASE GTPBP3, MITOCHONDRIAL"/>
    <property type="match status" value="1"/>
</dbReference>
<feature type="binding site" evidence="6">
    <location>
        <begin position="249"/>
        <end position="255"/>
    </location>
    <ligand>
        <name>GTP</name>
        <dbReference type="ChEBI" id="CHEBI:37565"/>
    </ligand>
</feature>
<evidence type="ECO:0000256" key="5">
    <source>
        <dbReference type="ARBA" id="ARBA00023134"/>
    </source>
</evidence>
<dbReference type="HAMAP" id="MF_00379">
    <property type="entry name" value="GTPase_MnmE"/>
    <property type="match status" value="1"/>
</dbReference>
<dbReference type="Gene3D" id="3.30.1360.120">
    <property type="entry name" value="Probable tRNA modification gtpase trme, domain 1"/>
    <property type="match status" value="1"/>
</dbReference>
<feature type="binding site" evidence="6">
    <location>
        <position position="254"/>
    </location>
    <ligand>
        <name>K(+)</name>
        <dbReference type="ChEBI" id="CHEBI:29103"/>
    </ligand>
</feature>
<dbReference type="SUPFAM" id="SSF52540">
    <property type="entry name" value="P-loop containing nucleoside triphosphate hydrolases"/>
    <property type="match status" value="1"/>
</dbReference>
<evidence type="ECO:0000256" key="6">
    <source>
        <dbReference type="HAMAP-Rule" id="MF_00379"/>
    </source>
</evidence>
<keyword evidence="5 6" id="KW-0342">GTP-binding</keyword>
<dbReference type="InterPro" id="IPR005225">
    <property type="entry name" value="Small_GTP-bd"/>
</dbReference>
<keyword evidence="4 6" id="KW-0630">Potassium</keyword>
<dbReference type="EMBL" id="JARLKY010000012">
    <property type="protein sequence ID" value="MEC0226805.1"/>
    <property type="molecule type" value="Genomic_DNA"/>
</dbReference>
<comment type="cofactor">
    <cofactor evidence="6">
        <name>K(+)</name>
        <dbReference type="ChEBI" id="CHEBI:29103"/>
    </cofactor>
    <text evidence="6">Binds 1 potassium ion per subunit.</text>
</comment>
<dbReference type="InterPro" id="IPR027266">
    <property type="entry name" value="TrmE/GcvT-like"/>
</dbReference>
<feature type="binding site" evidence="6">
    <location>
        <position position="230"/>
    </location>
    <ligand>
        <name>K(+)</name>
        <dbReference type="ChEBI" id="CHEBI:29103"/>
    </ligand>
</feature>
<evidence type="ECO:0000256" key="2">
    <source>
        <dbReference type="ARBA" id="ARBA00022694"/>
    </source>
</evidence>
<accession>A0ABU6FY16</accession>
<feature type="binding site" evidence="6">
    <location>
        <position position="249"/>
    </location>
    <ligand>
        <name>K(+)</name>
        <dbReference type="ChEBI" id="CHEBI:29103"/>
    </ligand>
</feature>
<evidence type="ECO:0000256" key="4">
    <source>
        <dbReference type="ARBA" id="ARBA00022958"/>
    </source>
</evidence>
<dbReference type="NCBIfam" id="TIGR00231">
    <property type="entry name" value="small_GTP"/>
    <property type="match status" value="1"/>
</dbReference>
<dbReference type="EC" id="3.6.-.-" evidence="6"/>
<dbReference type="SUPFAM" id="SSF116878">
    <property type="entry name" value="TrmE connector domain"/>
    <property type="match status" value="1"/>
</dbReference>
<comment type="subcellular location">
    <subcellularLocation>
        <location evidence="6">Cytoplasm</location>
    </subcellularLocation>
</comment>
<comment type="caution">
    <text evidence="6">Lacks conserved residue(s) required for the propagation of feature annotation.</text>
</comment>
<feature type="binding site" evidence="6">
    <location>
        <position position="124"/>
    </location>
    <ligand>
        <name>(6S)-5-formyl-5,6,7,8-tetrahydrofolate</name>
        <dbReference type="ChEBI" id="CHEBI:57457"/>
    </ligand>
</feature>
<keyword evidence="2 6" id="KW-0819">tRNA processing</keyword>
<dbReference type="NCBIfam" id="NF003661">
    <property type="entry name" value="PRK05291.1-3"/>
    <property type="match status" value="1"/>
</dbReference>
<feature type="binding site" evidence="6">
    <location>
        <position position="85"/>
    </location>
    <ligand>
        <name>(6S)-5-formyl-5,6,7,8-tetrahydrofolate</name>
        <dbReference type="ChEBI" id="CHEBI:57457"/>
    </ligand>
</feature>
<evidence type="ECO:0000313" key="10">
    <source>
        <dbReference type="Proteomes" id="UP001338137"/>
    </source>
</evidence>
<dbReference type="Gene3D" id="1.20.120.430">
    <property type="entry name" value="tRNA modification GTPase MnmE domain 2"/>
    <property type="match status" value="1"/>
</dbReference>
<sequence>MLNDTIAAISTPLGEGGIAVIRVSGEEAVPFVERIFRSKTKLSVAHTHTVHYGFIVEPASAEKVEEVLVTLMKAPRSFTMEDVVEVSCHGGIVSVKKVLDLLLQQGVRLAEPGEFTKRAFLNGRIDLTQAEAVIDLIRAKSDRAFKVALKQVEGNLSKQIKHLRHVLVELMAHVEVNIDYPEHDVEEMTNAFIKTKCDTVMLEIDRLLVTAEQGKILREGIETAIVGKPNVGKSSLLNELAQENRAIVTDIPGTTRDVIEEFVNIGGIPLKLLDTAGIRETTDLVEQIGVERSKTALAEADLILLVLNSNEELQLDEIALMKQLADKQTIVILNKIDLTRKLNVDQVLSYFPQERIVELSLIENKGIEDLEKAIAAIFFEGKLESSDLTYVSNVRHISLLKQAKRSLHDALEANEQYVPIDMIQIDIRAAWEQLGEIIGDSVGESLIDQIFTQFCLGK</sequence>
<dbReference type="InterPro" id="IPR027368">
    <property type="entry name" value="MnmE_dom2"/>
</dbReference>
<protein>
    <recommendedName>
        <fullName evidence="6">tRNA modification GTPase MnmE</fullName>
        <ecNumber evidence="6">3.6.-.-</ecNumber>
    </recommendedName>
</protein>
<evidence type="ECO:0000313" key="9">
    <source>
        <dbReference type="EMBL" id="MEC0226805.1"/>
    </source>
</evidence>
<feature type="binding site" evidence="6">
    <location>
        <position position="234"/>
    </location>
    <ligand>
        <name>Mg(2+)</name>
        <dbReference type="ChEBI" id="CHEBI:18420"/>
    </ligand>
</feature>
<feature type="binding site" evidence="6">
    <location>
        <position position="458"/>
    </location>
    <ligand>
        <name>(6S)-5-formyl-5,6,7,8-tetrahydrofolate</name>
        <dbReference type="ChEBI" id="CHEBI:57457"/>
    </ligand>
</feature>
<comment type="caution">
    <text evidence="9">The sequence shown here is derived from an EMBL/GenBank/DDBJ whole genome shotgun (WGS) entry which is preliminary data.</text>
</comment>
<comment type="subunit">
    <text evidence="6">Homodimer. Heterotetramer of two MnmE and two MnmG subunits.</text>
</comment>
<dbReference type="NCBIfam" id="TIGR00450">
    <property type="entry name" value="mnmE_trmE_thdF"/>
    <property type="match status" value="1"/>
</dbReference>
<dbReference type="CDD" id="cd04164">
    <property type="entry name" value="trmE"/>
    <property type="match status" value="1"/>
</dbReference>
<organism evidence="9 10">
    <name type="scientific">Paenibacillus alba</name>
    <dbReference type="NCBI Taxonomy" id="1197127"/>
    <lineage>
        <taxon>Bacteria</taxon>
        <taxon>Bacillati</taxon>
        <taxon>Bacillota</taxon>
        <taxon>Bacilli</taxon>
        <taxon>Bacillales</taxon>
        <taxon>Paenibacillaceae</taxon>
        <taxon>Paenibacillus</taxon>
    </lineage>
</organism>
<feature type="binding site" evidence="6">
    <location>
        <position position="255"/>
    </location>
    <ligand>
        <name>Mg(2+)</name>
        <dbReference type="ChEBI" id="CHEBI:18420"/>
    </ligand>
</feature>
<feature type="domain" description="TrmE-type G" evidence="8">
    <location>
        <begin position="220"/>
        <end position="379"/>
    </location>
</feature>
<keyword evidence="6" id="KW-0963">Cytoplasm</keyword>
<keyword evidence="3 6" id="KW-0547">Nucleotide-binding</keyword>
<keyword evidence="6" id="KW-0378">Hydrolase</keyword>
<name>A0ABU6FY16_9BACL</name>
<proteinExistence type="inferred from homology"/>